<dbReference type="EC" id="2.4.2.12" evidence="6"/>
<dbReference type="STRING" id="1123237.Salmuc_03291"/>
<dbReference type="InterPro" id="IPR016471">
    <property type="entry name" value="Nicotinamide_PRibTrfase"/>
</dbReference>
<dbReference type="Gene3D" id="3.20.20.70">
    <property type="entry name" value="Aldolase class I"/>
    <property type="match status" value="1"/>
</dbReference>
<organism evidence="9 10">
    <name type="scientific">Salipiger mucosus DSM 16094</name>
    <dbReference type="NCBI Taxonomy" id="1123237"/>
    <lineage>
        <taxon>Bacteria</taxon>
        <taxon>Pseudomonadati</taxon>
        <taxon>Pseudomonadota</taxon>
        <taxon>Alphaproteobacteria</taxon>
        <taxon>Rhodobacterales</taxon>
        <taxon>Roseobacteraceae</taxon>
        <taxon>Salipiger</taxon>
    </lineage>
</organism>
<dbReference type="GO" id="GO:0047280">
    <property type="term" value="F:nicotinamide phosphoribosyltransferase activity"/>
    <property type="evidence" value="ECO:0007669"/>
    <property type="project" value="UniProtKB-EC"/>
</dbReference>
<evidence type="ECO:0000313" key="9">
    <source>
        <dbReference type="EMBL" id="EPX77969.1"/>
    </source>
</evidence>
<evidence type="ECO:0000313" key="10">
    <source>
        <dbReference type="Proteomes" id="UP000015347"/>
    </source>
</evidence>
<keyword evidence="2" id="KW-0662">Pyridine nucleotide biosynthesis</keyword>
<protein>
    <recommendedName>
        <fullName evidence="7">Nicotinamide phosphoribosyltransferase</fullName>
        <ecNumber evidence="6">2.4.2.12</ecNumber>
    </recommendedName>
</protein>
<evidence type="ECO:0000256" key="3">
    <source>
        <dbReference type="ARBA" id="ARBA00022676"/>
    </source>
</evidence>
<keyword evidence="4 9" id="KW-0808">Transferase</keyword>
<evidence type="ECO:0000256" key="6">
    <source>
        <dbReference type="ARBA" id="ARBA00035024"/>
    </source>
</evidence>
<dbReference type="EMBL" id="APVH01000042">
    <property type="protein sequence ID" value="EPX77969.1"/>
    <property type="molecule type" value="Genomic_DNA"/>
</dbReference>
<dbReference type="Pfam" id="PF04095">
    <property type="entry name" value="NAPRTase"/>
    <property type="match status" value="1"/>
</dbReference>
<evidence type="ECO:0000256" key="1">
    <source>
        <dbReference type="ARBA" id="ARBA00010897"/>
    </source>
</evidence>
<evidence type="ECO:0000256" key="2">
    <source>
        <dbReference type="ARBA" id="ARBA00022642"/>
    </source>
</evidence>
<dbReference type="AlphaFoldDB" id="S9RVG4"/>
<sequence length="181" mass="19603">MNSVGTDNVPALVAARNYYGADMAAFSIPASEHSTATAGGRDGELEFMRAYLAAYPTGAISAVADSYDLWHFLNVILGKELRKEILERDGVLVVRPDSGDPVEIVPEVIEALMVKFGFDYTETGYKILNPKVRVIQGDGVDQASILKIMDAMMDRGLAIGNVVFGMGGGLHHSLRRRTDVL</sequence>
<dbReference type="RefSeq" id="WP_020040084.1">
    <property type="nucleotide sequence ID" value="NZ_KE557281.1"/>
</dbReference>
<dbReference type="eggNOG" id="COG1488">
    <property type="taxonomic scope" value="Bacteria"/>
</dbReference>
<dbReference type="Proteomes" id="UP000015347">
    <property type="component" value="Unassembled WGS sequence"/>
</dbReference>
<keyword evidence="10" id="KW-1185">Reference proteome</keyword>
<evidence type="ECO:0000256" key="4">
    <source>
        <dbReference type="ARBA" id="ARBA00022679"/>
    </source>
</evidence>
<comment type="pathway">
    <text evidence="5">Cofactor biosynthesis; NAD(+) biosynthesis; nicotinamide D-ribonucleotide from 5-phospho-alpha-D-ribose 1-diphosphate and nicotinamide: step 1/1.</text>
</comment>
<dbReference type="PANTHER" id="PTHR43816:SF1">
    <property type="entry name" value="NICOTINAMIDE PHOSPHORIBOSYLTRANSFERASE"/>
    <property type="match status" value="1"/>
</dbReference>
<name>S9RVG4_9RHOB</name>
<evidence type="ECO:0000256" key="5">
    <source>
        <dbReference type="ARBA" id="ARBA00035007"/>
    </source>
</evidence>
<dbReference type="InterPro" id="IPR041525">
    <property type="entry name" value="N/Namide_PRibTrfase"/>
</dbReference>
<comment type="caution">
    <text evidence="9">The sequence shown here is derived from an EMBL/GenBank/DDBJ whole genome shotgun (WGS) entry which is preliminary data.</text>
</comment>
<evidence type="ECO:0000256" key="7">
    <source>
        <dbReference type="ARBA" id="ARBA00035036"/>
    </source>
</evidence>
<dbReference type="PANTHER" id="PTHR43816">
    <property type="entry name" value="NICOTINAMIDE PHOSPHORIBOSYLTRANSFERASE"/>
    <property type="match status" value="1"/>
</dbReference>
<evidence type="ECO:0000259" key="8">
    <source>
        <dbReference type="Pfam" id="PF04095"/>
    </source>
</evidence>
<comment type="similarity">
    <text evidence="1">Belongs to the NAPRTase family.</text>
</comment>
<dbReference type="InterPro" id="IPR036068">
    <property type="entry name" value="Nicotinate_pribotase-like_C"/>
</dbReference>
<proteinExistence type="inferred from homology"/>
<dbReference type="InterPro" id="IPR013785">
    <property type="entry name" value="Aldolase_TIM"/>
</dbReference>
<gene>
    <name evidence="9" type="ORF">Salmuc_03291</name>
</gene>
<feature type="domain" description="Nicotinate/nicotinamide phosphoribosyltransferase" evidence="8">
    <location>
        <begin position="4"/>
        <end position="177"/>
    </location>
</feature>
<dbReference type="SUPFAM" id="SSF51690">
    <property type="entry name" value="Nicotinate/Quinolinate PRTase C-terminal domain-like"/>
    <property type="match status" value="1"/>
</dbReference>
<dbReference type="GO" id="GO:0009435">
    <property type="term" value="P:NAD+ biosynthetic process"/>
    <property type="evidence" value="ECO:0007669"/>
    <property type="project" value="InterPro"/>
</dbReference>
<reference evidence="10" key="1">
    <citation type="journal article" date="2014" name="Stand. Genomic Sci.">
        <title>Genome sequence of the exopolysaccharide-producing Salipiger mucosus type strain (DSM 16094(T)), a moderately halophilic member of the Roseobacter clade.</title>
        <authorList>
            <person name="Riedel T."/>
            <person name="Spring S."/>
            <person name="Fiebig A."/>
            <person name="Petersen J."/>
            <person name="Kyrpides N.C."/>
            <person name="Goker M."/>
            <person name="Klenk H.P."/>
        </authorList>
    </citation>
    <scope>NUCLEOTIDE SEQUENCE [LARGE SCALE GENOMIC DNA]</scope>
    <source>
        <strain evidence="10">DSM 16094</strain>
    </source>
</reference>
<accession>S9RVG4</accession>
<keyword evidence="3 9" id="KW-0328">Glycosyltransferase</keyword>
<dbReference type="HOGENOM" id="CLU_1558907_0_0_5"/>